<organism evidence="2 3">
    <name type="scientific">Pricia antarctica</name>
    <dbReference type="NCBI Taxonomy" id="641691"/>
    <lineage>
        <taxon>Bacteria</taxon>
        <taxon>Pseudomonadati</taxon>
        <taxon>Bacteroidota</taxon>
        <taxon>Flavobacteriia</taxon>
        <taxon>Flavobacteriales</taxon>
        <taxon>Flavobacteriaceae</taxon>
        <taxon>Pricia</taxon>
    </lineage>
</organism>
<evidence type="ECO:0000256" key="1">
    <source>
        <dbReference type="SAM" id="Phobius"/>
    </source>
</evidence>
<dbReference type="AlphaFoldDB" id="A0A1G7GX13"/>
<reference evidence="2 3" key="1">
    <citation type="submission" date="2016-10" db="EMBL/GenBank/DDBJ databases">
        <authorList>
            <person name="de Groot N.N."/>
        </authorList>
    </citation>
    <scope>NUCLEOTIDE SEQUENCE [LARGE SCALE GENOMIC DNA]</scope>
    <source>
        <strain evidence="2 3">DSM 23421</strain>
    </source>
</reference>
<proteinExistence type="predicted"/>
<keyword evidence="3" id="KW-1185">Reference proteome</keyword>
<dbReference type="EMBL" id="FNAO01000008">
    <property type="protein sequence ID" value="SDE92651.1"/>
    <property type="molecule type" value="Genomic_DNA"/>
</dbReference>
<dbReference type="STRING" id="641691.SAMN05421636_108325"/>
<evidence type="ECO:0000313" key="3">
    <source>
        <dbReference type="Proteomes" id="UP000199109"/>
    </source>
</evidence>
<dbReference type="Proteomes" id="UP000199109">
    <property type="component" value="Unassembled WGS sequence"/>
</dbReference>
<keyword evidence="1" id="KW-0472">Membrane</keyword>
<gene>
    <name evidence="2" type="ORF">SAMN05421636_108325</name>
</gene>
<evidence type="ECO:0000313" key="2">
    <source>
        <dbReference type="EMBL" id="SDE92651.1"/>
    </source>
</evidence>
<feature type="transmembrane region" description="Helical" evidence="1">
    <location>
        <begin position="6"/>
        <end position="27"/>
    </location>
</feature>
<protein>
    <submittedName>
        <fullName evidence="2">Uncharacterized protein</fullName>
    </submittedName>
</protein>
<sequence length="31" mass="3716">MKSEKVNFINLIIYGLAKSIFEVYLTFYSKR</sequence>
<keyword evidence="1" id="KW-0812">Transmembrane</keyword>
<name>A0A1G7GX13_9FLAO</name>
<keyword evidence="1" id="KW-1133">Transmembrane helix</keyword>
<accession>A0A1G7GX13</accession>